<dbReference type="EMBL" id="BSCI01000018">
    <property type="protein sequence ID" value="GLG88080.1"/>
    <property type="molecule type" value="Genomic_DNA"/>
</dbReference>
<keyword evidence="1" id="KW-0472">Membrane</keyword>
<evidence type="ECO:0000313" key="6">
    <source>
        <dbReference type="Proteomes" id="UP000286595"/>
    </source>
</evidence>
<reference evidence="3" key="4">
    <citation type="submission" date="2022-11" db="EMBL/GenBank/DDBJ databases">
        <title>Draft genome sequence of Coprococcus comes strain 31264.</title>
        <authorList>
            <person name="Hisatomi A."/>
            <person name="Ohkuma M."/>
            <person name="Sakamoto M."/>
        </authorList>
    </citation>
    <scope>NUCLEOTIDE SEQUENCE</scope>
    <source>
        <strain evidence="3">JCM 31264</strain>
    </source>
</reference>
<dbReference type="RefSeq" id="WP_008372800.1">
    <property type="nucleotide sequence ID" value="NZ_BSCI01000018.1"/>
</dbReference>
<dbReference type="EMBL" id="CYXR01000008">
    <property type="protein sequence ID" value="CUM89256.1"/>
    <property type="molecule type" value="Genomic_DNA"/>
</dbReference>
<feature type="transmembrane region" description="Helical" evidence="1">
    <location>
        <begin position="7"/>
        <end position="27"/>
    </location>
</feature>
<reference evidence="4 6" key="2">
    <citation type="submission" date="2018-08" db="EMBL/GenBank/DDBJ databases">
        <title>A genome reference for cultivated species of the human gut microbiota.</title>
        <authorList>
            <person name="Zou Y."/>
            <person name="Xue W."/>
            <person name="Luo G."/>
        </authorList>
    </citation>
    <scope>NUCLEOTIDE SEQUENCE [LARGE SCALE GENOMIC DNA]</scope>
    <source>
        <strain evidence="4 6">AM22-12LB</strain>
    </source>
</reference>
<dbReference type="AlphaFoldDB" id="A0A173SGY8"/>
<feature type="transmembrane region" description="Helical" evidence="1">
    <location>
        <begin position="87"/>
        <end position="110"/>
    </location>
</feature>
<dbReference type="GeneID" id="92823873"/>
<name>A0A173SGY8_9FIRM</name>
<keyword evidence="1" id="KW-0812">Transmembrane</keyword>
<keyword evidence="1" id="KW-1133">Transmembrane helix</keyword>
<dbReference type="Proteomes" id="UP001145109">
    <property type="component" value="Unassembled WGS sequence"/>
</dbReference>
<dbReference type="EMBL" id="QRIM01000005">
    <property type="protein sequence ID" value="RHG61260.1"/>
    <property type="molecule type" value="Genomic_DNA"/>
</dbReference>
<reference evidence="2 5" key="1">
    <citation type="submission" date="2015-09" db="EMBL/GenBank/DDBJ databases">
        <authorList>
            <consortium name="Pathogen Informatics"/>
        </authorList>
    </citation>
    <scope>NUCLEOTIDE SEQUENCE [LARGE SCALE GENOMIC DNA]</scope>
    <source>
        <strain evidence="2 5">2789STDY5834962</strain>
    </source>
</reference>
<proteinExistence type="predicted"/>
<evidence type="ECO:0000256" key="1">
    <source>
        <dbReference type="SAM" id="Phobius"/>
    </source>
</evidence>
<sequence>MGWNQIAAVASGAIALVGAICTAWQIYQMTVSDAKARGLKHPKFWGFWAMNGNNSSGLILYLIGRRKYPVQNMSIEDQEKIETRKKAAGAALVFMTLGAIGFVISIMRIYI</sequence>
<accession>A0A173SGY8</accession>
<protein>
    <submittedName>
        <fullName evidence="2">Uncharacterized protein</fullName>
    </submittedName>
</protein>
<evidence type="ECO:0000313" key="5">
    <source>
        <dbReference type="Proteomes" id="UP000095727"/>
    </source>
</evidence>
<reference evidence="3" key="3">
    <citation type="submission" date="2022-09" db="EMBL/GenBank/DDBJ databases">
        <title>Draft genome sequence of Coprococcus comes strain 31264.</title>
        <authorList>
            <person name="Atsushi H."/>
            <person name="Moriya O."/>
            <person name="Mitsuo S."/>
        </authorList>
    </citation>
    <scope>NUCLEOTIDE SEQUENCE</scope>
    <source>
        <strain evidence="3">JCM 31264</strain>
    </source>
</reference>
<organism evidence="2 5">
    <name type="scientific">Coprococcus comes</name>
    <dbReference type="NCBI Taxonomy" id="410072"/>
    <lineage>
        <taxon>Bacteria</taxon>
        <taxon>Bacillati</taxon>
        <taxon>Bacillota</taxon>
        <taxon>Clostridia</taxon>
        <taxon>Lachnospirales</taxon>
        <taxon>Lachnospiraceae</taxon>
        <taxon>Coprococcus</taxon>
    </lineage>
</organism>
<dbReference type="Proteomes" id="UP000095727">
    <property type="component" value="Unassembled WGS sequence"/>
</dbReference>
<feature type="transmembrane region" description="Helical" evidence="1">
    <location>
        <begin position="47"/>
        <end position="64"/>
    </location>
</feature>
<evidence type="ECO:0000313" key="4">
    <source>
        <dbReference type="EMBL" id="RHG61260.1"/>
    </source>
</evidence>
<evidence type="ECO:0000313" key="3">
    <source>
        <dbReference type="EMBL" id="GLG88080.1"/>
    </source>
</evidence>
<evidence type="ECO:0000313" key="2">
    <source>
        <dbReference type="EMBL" id="CUM89256.1"/>
    </source>
</evidence>
<gene>
    <name evidence="3" type="ORF">comes_26270</name>
    <name evidence="4" type="ORF">DW252_06000</name>
    <name evidence="2" type="ORF">ERS852574_01389</name>
</gene>
<dbReference type="Proteomes" id="UP000286595">
    <property type="component" value="Unassembled WGS sequence"/>
</dbReference>